<name>A0A1Y3BJY3_EURMA</name>
<dbReference type="AlphaFoldDB" id="A0A1Y3BJY3"/>
<evidence type="ECO:0000313" key="6">
    <source>
        <dbReference type="Proteomes" id="UP000194236"/>
    </source>
</evidence>
<evidence type="ECO:0000256" key="3">
    <source>
        <dbReference type="ARBA" id="ARBA00022989"/>
    </source>
</evidence>
<comment type="caution">
    <text evidence="5">The sequence shown here is derived from an EMBL/GenBank/DDBJ whole genome shotgun (WGS) entry which is preliminary data.</text>
</comment>
<keyword evidence="4" id="KW-0472">Membrane</keyword>
<accession>A0A1Y3BJY3</accession>
<evidence type="ECO:0000313" key="5">
    <source>
        <dbReference type="EMBL" id="OTF81249.1"/>
    </source>
</evidence>
<dbReference type="Proteomes" id="UP000194236">
    <property type="component" value="Unassembled WGS sequence"/>
</dbReference>
<dbReference type="EMBL" id="MUJZ01014584">
    <property type="protein sequence ID" value="OTF81249.1"/>
    <property type="molecule type" value="Genomic_DNA"/>
</dbReference>
<dbReference type="GO" id="GO:0046873">
    <property type="term" value="F:metal ion transmembrane transporter activity"/>
    <property type="evidence" value="ECO:0007669"/>
    <property type="project" value="InterPro"/>
</dbReference>
<dbReference type="OrthoDB" id="6422018at2759"/>
<dbReference type="GO" id="GO:0016020">
    <property type="term" value="C:membrane"/>
    <property type="evidence" value="ECO:0007669"/>
    <property type="project" value="UniProtKB-SubCell"/>
</dbReference>
<evidence type="ECO:0000256" key="4">
    <source>
        <dbReference type="ARBA" id="ARBA00023136"/>
    </source>
</evidence>
<dbReference type="InterPro" id="IPR003689">
    <property type="entry name" value="ZIP"/>
</dbReference>
<evidence type="ECO:0000256" key="1">
    <source>
        <dbReference type="ARBA" id="ARBA00004141"/>
    </source>
</evidence>
<sequence>MLLIFLRFLQKHPVDKCLKNNSSNKFDIEQSEFLKLILAFAVGALIADVFLHILPEACGQLIMAGYTPQNTQHYLGVWILIGLIQ</sequence>
<proteinExistence type="predicted"/>
<keyword evidence="2" id="KW-0812">Transmembrane</keyword>
<dbReference type="Pfam" id="PF02535">
    <property type="entry name" value="Zip"/>
    <property type="match status" value="1"/>
</dbReference>
<keyword evidence="6" id="KW-1185">Reference proteome</keyword>
<protein>
    <submittedName>
        <fullName evidence="5">Uncharacterized protein</fullName>
    </submittedName>
</protein>
<gene>
    <name evidence="5" type="ORF">BLA29_010240</name>
</gene>
<organism evidence="5 6">
    <name type="scientific">Euroglyphus maynei</name>
    <name type="common">Mayne's house dust mite</name>
    <dbReference type="NCBI Taxonomy" id="6958"/>
    <lineage>
        <taxon>Eukaryota</taxon>
        <taxon>Metazoa</taxon>
        <taxon>Ecdysozoa</taxon>
        <taxon>Arthropoda</taxon>
        <taxon>Chelicerata</taxon>
        <taxon>Arachnida</taxon>
        <taxon>Acari</taxon>
        <taxon>Acariformes</taxon>
        <taxon>Sarcoptiformes</taxon>
        <taxon>Astigmata</taxon>
        <taxon>Psoroptidia</taxon>
        <taxon>Analgoidea</taxon>
        <taxon>Pyroglyphidae</taxon>
        <taxon>Pyroglyphinae</taxon>
        <taxon>Euroglyphus</taxon>
    </lineage>
</organism>
<evidence type="ECO:0000256" key="2">
    <source>
        <dbReference type="ARBA" id="ARBA00022692"/>
    </source>
</evidence>
<keyword evidence="3" id="KW-1133">Transmembrane helix</keyword>
<reference evidence="5 6" key="1">
    <citation type="submission" date="2017-03" db="EMBL/GenBank/DDBJ databases">
        <title>Genome Survey of Euroglyphus maynei.</title>
        <authorList>
            <person name="Arlian L.G."/>
            <person name="Morgan M.S."/>
            <person name="Rider S.D."/>
        </authorList>
    </citation>
    <scope>NUCLEOTIDE SEQUENCE [LARGE SCALE GENOMIC DNA]</scope>
    <source>
        <strain evidence="5">Arlian Lab</strain>
        <tissue evidence="5">Whole body</tissue>
    </source>
</reference>
<comment type="subcellular location">
    <subcellularLocation>
        <location evidence="1">Membrane</location>
        <topology evidence="1">Multi-pass membrane protein</topology>
    </subcellularLocation>
</comment>